<gene>
    <name evidence="1" type="ORF">PYV00_11140</name>
</gene>
<reference evidence="1 2" key="1">
    <citation type="submission" date="2023-03" db="EMBL/GenBank/DDBJ databases">
        <title>NovoSphingobium album sp. nov. isolated from polycyclic aromatic hydrocarbons- and heavy-metal polluted soil.</title>
        <authorList>
            <person name="Liu Z."/>
            <person name="Wang K."/>
        </authorList>
    </citation>
    <scope>NUCLEOTIDE SEQUENCE [LARGE SCALE GENOMIC DNA]</scope>
    <source>
        <strain evidence="1 2">H3SJ31-1</strain>
    </source>
</reference>
<proteinExistence type="predicted"/>
<evidence type="ECO:0000313" key="2">
    <source>
        <dbReference type="Proteomes" id="UP001216253"/>
    </source>
</evidence>
<keyword evidence="2" id="KW-1185">Reference proteome</keyword>
<protein>
    <submittedName>
        <fullName evidence="1">Uncharacterized protein</fullName>
    </submittedName>
</protein>
<sequence>MRPRIDASAIDTLARHLRVRGFARHRRSAIDECLVEFDQGMNQFTPDSLLGKTEPGRNGGIVKVIAAAEHEDMPWEGLETCDDLGDPRLSEDMVWRITGQEPATNPDVIADVRIILAPDRAICRPKPLHCRSHIRW</sequence>
<accession>A0ABT5WQF3</accession>
<evidence type="ECO:0000313" key="1">
    <source>
        <dbReference type="EMBL" id="MDE8652268.1"/>
    </source>
</evidence>
<name>A0ABT5WQF3_9SPHN</name>
<dbReference type="EMBL" id="JARESE010000033">
    <property type="protein sequence ID" value="MDE8652268.1"/>
    <property type="molecule type" value="Genomic_DNA"/>
</dbReference>
<comment type="caution">
    <text evidence="1">The sequence shown here is derived from an EMBL/GenBank/DDBJ whole genome shotgun (WGS) entry which is preliminary data.</text>
</comment>
<organism evidence="1 2">
    <name type="scientific">Novosphingobium album</name>
    <name type="common">ex Liu et al. 2023</name>
    <dbReference type="NCBI Taxonomy" id="3031130"/>
    <lineage>
        <taxon>Bacteria</taxon>
        <taxon>Pseudomonadati</taxon>
        <taxon>Pseudomonadota</taxon>
        <taxon>Alphaproteobacteria</taxon>
        <taxon>Sphingomonadales</taxon>
        <taxon>Sphingomonadaceae</taxon>
        <taxon>Novosphingobium</taxon>
    </lineage>
</organism>
<dbReference type="Proteomes" id="UP001216253">
    <property type="component" value="Unassembled WGS sequence"/>
</dbReference>